<proteinExistence type="predicted"/>
<dbReference type="Gene3D" id="2.40.33.20">
    <property type="entry name" value="PK beta-barrel domain-like"/>
    <property type="match status" value="1"/>
</dbReference>
<dbReference type="SUPFAM" id="SSF50800">
    <property type="entry name" value="PK beta-barrel domain-like"/>
    <property type="match status" value="1"/>
</dbReference>
<keyword evidence="3" id="KW-1185">Reference proteome</keyword>
<dbReference type="RefSeq" id="WP_326507312.1">
    <property type="nucleotide sequence ID" value="NZ_JAWIIV010000012.1"/>
</dbReference>
<evidence type="ECO:0000313" key="2">
    <source>
        <dbReference type="EMBL" id="MEC4720599.1"/>
    </source>
</evidence>
<dbReference type="InterPro" id="IPR005302">
    <property type="entry name" value="MoCF_Sase_C"/>
</dbReference>
<dbReference type="EMBL" id="JAWIIV010000012">
    <property type="protein sequence ID" value="MEC4720599.1"/>
    <property type="molecule type" value="Genomic_DNA"/>
</dbReference>
<dbReference type="InterPro" id="IPR011037">
    <property type="entry name" value="Pyrv_Knase-like_insert_dom_sf"/>
</dbReference>
<dbReference type="PANTHER" id="PTHR30212:SF2">
    <property type="entry name" value="PROTEIN YIIM"/>
    <property type="match status" value="1"/>
</dbReference>
<evidence type="ECO:0000313" key="3">
    <source>
        <dbReference type="Proteomes" id="UP001352263"/>
    </source>
</evidence>
<dbReference type="Proteomes" id="UP001352263">
    <property type="component" value="Unassembled WGS sequence"/>
</dbReference>
<organism evidence="2 3">
    <name type="scientific">Noviherbaspirillum album</name>
    <dbReference type="NCBI Taxonomy" id="3080276"/>
    <lineage>
        <taxon>Bacteria</taxon>
        <taxon>Pseudomonadati</taxon>
        <taxon>Pseudomonadota</taxon>
        <taxon>Betaproteobacteria</taxon>
        <taxon>Burkholderiales</taxon>
        <taxon>Oxalobacteraceae</taxon>
        <taxon>Noviherbaspirillum</taxon>
    </lineage>
</organism>
<dbReference type="PROSITE" id="PS51340">
    <property type="entry name" value="MOSC"/>
    <property type="match status" value="1"/>
</dbReference>
<evidence type="ECO:0000259" key="1">
    <source>
        <dbReference type="PROSITE" id="PS51340"/>
    </source>
</evidence>
<feature type="domain" description="MOSC" evidence="1">
    <location>
        <begin position="32"/>
        <end position="172"/>
    </location>
</feature>
<accession>A0ABU6JBS2</accession>
<name>A0ABU6JBS2_9BURK</name>
<dbReference type="InterPro" id="IPR052353">
    <property type="entry name" value="Benzoxazolinone_Detox_Enz"/>
</dbReference>
<reference evidence="2 3" key="1">
    <citation type="submission" date="2023-10" db="EMBL/GenBank/DDBJ databases">
        <title>Noviherbaspirillum sp. CPCC 100848 genome assembly.</title>
        <authorList>
            <person name="Li X.Y."/>
            <person name="Fang X.M."/>
        </authorList>
    </citation>
    <scope>NUCLEOTIDE SEQUENCE [LARGE SCALE GENOMIC DNA]</scope>
    <source>
        <strain evidence="2 3">CPCC 100848</strain>
    </source>
</reference>
<dbReference type="PANTHER" id="PTHR30212">
    <property type="entry name" value="PROTEIN YIIM"/>
    <property type="match status" value="1"/>
</dbReference>
<gene>
    <name evidence="2" type="ORF">RY831_15655</name>
</gene>
<comment type="caution">
    <text evidence="2">The sequence shown here is derived from an EMBL/GenBank/DDBJ whole genome shotgun (WGS) entry which is preliminary data.</text>
</comment>
<dbReference type="Pfam" id="PF03473">
    <property type="entry name" value="MOSC"/>
    <property type="match status" value="1"/>
</dbReference>
<sequence length="196" mass="21430">MKVISVNVGTVSDLFVPQSDAMRRIATGIHKHALDGPVAVGKLGLAGDEQADLTVHGGLNKAVYAYPTEHYAFWEAQRRAALKRDEPLAPGAMGENLSLRGLLESDVWVGDRLRIGSTLLQVTEPRHPCYKFNAKMGFGHAAKMMLQSGFSGFYLRVVETGEIAAGDAVVLIAGPRETAIMQINERRRKGRQQDLF</sequence>
<protein>
    <submittedName>
        <fullName evidence="2">MOSC domain-containing protein</fullName>
    </submittedName>
</protein>